<dbReference type="AlphaFoldDB" id="A0A3A1QLQ9"/>
<evidence type="ECO:0000256" key="12">
    <source>
        <dbReference type="ARBA" id="ARBA00034000"/>
    </source>
</evidence>
<evidence type="ECO:0000313" key="19">
    <source>
        <dbReference type="Proteomes" id="UP000265801"/>
    </source>
</evidence>
<proteinExistence type="inferred from homology"/>
<dbReference type="Gene3D" id="3.40.710.10">
    <property type="entry name" value="DD-peptidase/beta-lactamase superfamily"/>
    <property type="match status" value="1"/>
</dbReference>
<protein>
    <recommendedName>
        <fullName evidence="4">serine-type D-Ala-D-Ala carboxypeptidase</fullName>
        <ecNumber evidence="4">3.4.16.4</ecNumber>
    </recommendedName>
</protein>
<dbReference type="RefSeq" id="WP_119549678.1">
    <property type="nucleotide sequence ID" value="NZ_QXIR01000056.1"/>
</dbReference>
<feature type="active site" description="Acyl-ester intermediate" evidence="13">
    <location>
        <position position="70"/>
    </location>
</feature>
<comment type="function">
    <text evidence="1">Removes C-terminal D-alanyl residues from sugar-peptide cell wall precursors.</text>
</comment>
<dbReference type="GO" id="GO:0071555">
    <property type="term" value="P:cell wall organization"/>
    <property type="evidence" value="ECO:0007669"/>
    <property type="project" value="UniProtKB-KW"/>
</dbReference>
<evidence type="ECO:0000256" key="13">
    <source>
        <dbReference type="PIRSR" id="PIRSR618044-1"/>
    </source>
</evidence>
<dbReference type="InterPro" id="IPR015956">
    <property type="entry name" value="Peniciliin-bd_prot_C_sf"/>
</dbReference>
<comment type="similarity">
    <text evidence="3 15">Belongs to the peptidase S11 family.</text>
</comment>
<evidence type="ECO:0000256" key="1">
    <source>
        <dbReference type="ARBA" id="ARBA00003217"/>
    </source>
</evidence>
<dbReference type="EMBL" id="QXIR01000056">
    <property type="protein sequence ID" value="RIW27400.1"/>
    <property type="molecule type" value="Genomic_DNA"/>
</dbReference>
<evidence type="ECO:0000256" key="15">
    <source>
        <dbReference type="RuleBase" id="RU004016"/>
    </source>
</evidence>
<accession>A0A3A1QLQ9</accession>
<feature type="active site" evidence="13">
    <location>
        <position position="134"/>
    </location>
</feature>
<sequence length="453" mass="50054">MEGYKVKKWFQKSVVSFLVIVLAAGVFQPAISANAEDALNVNAEAAIIVEADTGKIIYEKNSETALGIASMTKMMTEYLLLEAVKEGKVDWEQEYTIPVPLSNLSHKTGLSNVPLRAEAQYTVKELYQAMAIYSANAATMAIANIVAGSESNFIKMMNEKAEELGLESYKFVNSTGLNNADLGDMRPEGTGAEEENVMSAQDTAKLAYHLLNEYPEVLDTSSISKMKFDEGTEDEVQMENWNWMLKGLVYEYEGMDGLKTGTTDLAGYCFTGTAERDGTRYITVVMDAHPNEGENPYHARFAQTANMMNYAFSNFTKEEIFPANYEVKGKKVLPVDKGKEKEVAIHTSEPLKMVVKNGEKEFKPKLVLDKKKLNDDQQLTAPIKADEKVGYLTIESGDELGYITDKASAKGQVPVVAAEAVEKANWFVLSMRAVGGFFSDIWGSVTSTVKGWF</sequence>
<evidence type="ECO:0000256" key="14">
    <source>
        <dbReference type="PIRSR" id="PIRSR618044-2"/>
    </source>
</evidence>
<keyword evidence="11" id="KW-0961">Cell wall biogenesis/degradation</keyword>
<evidence type="ECO:0000256" key="10">
    <source>
        <dbReference type="ARBA" id="ARBA00022984"/>
    </source>
</evidence>
<feature type="chain" id="PRO_5017465417" description="serine-type D-Ala-D-Ala carboxypeptidase" evidence="16">
    <location>
        <begin position="36"/>
        <end position="453"/>
    </location>
</feature>
<evidence type="ECO:0000256" key="3">
    <source>
        <dbReference type="ARBA" id="ARBA00007164"/>
    </source>
</evidence>
<evidence type="ECO:0000256" key="11">
    <source>
        <dbReference type="ARBA" id="ARBA00023316"/>
    </source>
</evidence>
<dbReference type="PRINTS" id="PR00725">
    <property type="entry name" value="DADACBPTASE1"/>
</dbReference>
<reference evidence="18 19" key="1">
    <citation type="submission" date="2018-09" db="EMBL/GenBank/DDBJ databases">
        <title>Bacillus saliacetes sp. nov., isolated from Thai shrimp paste (Ka-pi).</title>
        <authorList>
            <person name="Daroonpunt R."/>
            <person name="Tanasupawat S."/>
            <person name="Yiamsombut S."/>
        </authorList>
    </citation>
    <scope>NUCLEOTIDE SEQUENCE [LARGE SCALE GENOMIC DNA]</scope>
    <source>
        <strain evidence="18 19">SKP7-4</strain>
    </source>
</reference>
<keyword evidence="8" id="KW-0378">Hydrolase</keyword>
<dbReference type="InterPro" id="IPR012338">
    <property type="entry name" value="Beta-lactam/transpept-like"/>
</dbReference>
<dbReference type="UniPathway" id="UPA00219"/>
<evidence type="ECO:0000256" key="8">
    <source>
        <dbReference type="ARBA" id="ARBA00022801"/>
    </source>
</evidence>
<evidence type="ECO:0000256" key="5">
    <source>
        <dbReference type="ARBA" id="ARBA00022645"/>
    </source>
</evidence>
<dbReference type="InterPro" id="IPR018044">
    <property type="entry name" value="Peptidase_S11"/>
</dbReference>
<feature type="signal peptide" evidence="16">
    <location>
        <begin position="1"/>
        <end position="35"/>
    </location>
</feature>
<dbReference type="PANTHER" id="PTHR21581">
    <property type="entry name" value="D-ALANYL-D-ALANINE CARBOXYPEPTIDASE"/>
    <property type="match status" value="1"/>
</dbReference>
<dbReference type="Pfam" id="PF07943">
    <property type="entry name" value="PBP5_C"/>
    <property type="match status" value="1"/>
</dbReference>
<comment type="pathway">
    <text evidence="2">Cell wall biogenesis; peptidoglycan biosynthesis.</text>
</comment>
<dbReference type="Proteomes" id="UP000265801">
    <property type="component" value="Unassembled WGS sequence"/>
</dbReference>
<feature type="binding site" evidence="14">
    <location>
        <position position="259"/>
    </location>
    <ligand>
        <name>substrate</name>
    </ligand>
</feature>
<evidence type="ECO:0000256" key="9">
    <source>
        <dbReference type="ARBA" id="ARBA00022960"/>
    </source>
</evidence>
<dbReference type="InterPro" id="IPR001967">
    <property type="entry name" value="Peptidase_S11_N"/>
</dbReference>
<keyword evidence="5 18" id="KW-0121">Carboxypeptidase</keyword>
<keyword evidence="7 16" id="KW-0732">Signal</keyword>
<evidence type="ECO:0000256" key="16">
    <source>
        <dbReference type="SAM" id="SignalP"/>
    </source>
</evidence>
<dbReference type="GO" id="GO:0009252">
    <property type="term" value="P:peptidoglycan biosynthetic process"/>
    <property type="evidence" value="ECO:0007669"/>
    <property type="project" value="UniProtKB-UniPathway"/>
</dbReference>
<dbReference type="SMART" id="SM00936">
    <property type="entry name" value="PBP5_C"/>
    <property type="match status" value="1"/>
</dbReference>
<dbReference type="Pfam" id="PF00768">
    <property type="entry name" value="Peptidase_S11"/>
    <property type="match status" value="1"/>
</dbReference>
<dbReference type="EC" id="3.4.16.4" evidence="4"/>
<keyword evidence="19" id="KW-1185">Reference proteome</keyword>
<comment type="caution">
    <text evidence="18">The sequence shown here is derived from an EMBL/GenBank/DDBJ whole genome shotgun (WGS) entry which is preliminary data.</text>
</comment>
<evidence type="ECO:0000256" key="4">
    <source>
        <dbReference type="ARBA" id="ARBA00012448"/>
    </source>
</evidence>
<organism evidence="18 19">
    <name type="scientific">Bacillus salacetis</name>
    <dbReference type="NCBI Taxonomy" id="2315464"/>
    <lineage>
        <taxon>Bacteria</taxon>
        <taxon>Bacillati</taxon>
        <taxon>Bacillota</taxon>
        <taxon>Bacilli</taxon>
        <taxon>Bacillales</taxon>
        <taxon>Bacillaceae</taxon>
        <taxon>Bacillus</taxon>
    </lineage>
</organism>
<keyword evidence="6" id="KW-0645">Protease</keyword>
<dbReference type="GO" id="GO:0009002">
    <property type="term" value="F:serine-type D-Ala-D-Ala carboxypeptidase activity"/>
    <property type="evidence" value="ECO:0007669"/>
    <property type="project" value="UniProtKB-EC"/>
</dbReference>
<name>A0A3A1QLQ9_9BACI</name>
<dbReference type="InterPro" id="IPR037167">
    <property type="entry name" value="Peptidase_S11_C_sf"/>
</dbReference>
<keyword evidence="10" id="KW-0573">Peptidoglycan synthesis</keyword>
<dbReference type="SUPFAM" id="SSF69189">
    <property type="entry name" value="Penicillin-binding protein associated domain"/>
    <property type="match status" value="1"/>
</dbReference>
<gene>
    <name evidence="18" type="ORF">D3H55_23030</name>
</gene>
<dbReference type="PANTHER" id="PTHR21581:SF11">
    <property type="entry name" value="D-ALANYL-D-ALANINE CARBOXYPEPTIDASE DACA"/>
    <property type="match status" value="1"/>
</dbReference>
<evidence type="ECO:0000256" key="6">
    <source>
        <dbReference type="ARBA" id="ARBA00022670"/>
    </source>
</evidence>
<feature type="domain" description="Peptidase S11 D-Ala-D-Ala carboxypeptidase A C-terminal" evidence="17">
    <location>
        <begin position="315"/>
        <end position="423"/>
    </location>
</feature>
<evidence type="ECO:0000256" key="2">
    <source>
        <dbReference type="ARBA" id="ARBA00004752"/>
    </source>
</evidence>
<keyword evidence="9" id="KW-0133">Cell shape</keyword>
<evidence type="ECO:0000259" key="17">
    <source>
        <dbReference type="SMART" id="SM00936"/>
    </source>
</evidence>
<dbReference type="GO" id="GO:0008360">
    <property type="term" value="P:regulation of cell shape"/>
    <property type="evidence" value="ECO:0007669"/>
    <property type="project" value="UniProtKB-KW"/>
</dbReference>
<dbReference type="OrthoDB" id="9791132at2"/>
<dbReference type="GO" id="GO:0006508">
    <property type="term" value="P:proteolysis"/>
    <property type="evidence" value="ECO:0007669"/>
    <property type="project" value="UniProtKB-KW"/>
</dbReference>
<feature type="active site" description="Proton acceptor" evidence="13">
    <location>
        <position position="73"/>
    </location>
</feature>
<evidence type="ECO:0000256" key="7">
    <source>
        <dbReference type="ARBA" id="ARBA00022729"/>
    </source>
</evidence>
<dbReference type="Gene3D" id="2.60.410.10">
    <property type="entry name" value="D-Ala-D-Ala carboxypeptidase, C-terminal domain"/>
    <property type="match status" value="1"/>
</dbReference>
<dbReference type="SUPFAM" id="SSF56601">
    <property type="entry name" value="beta-lactamase/transpeptidase-like"/>
    <property type="match status" value="1"/>
</dbReference>
<dbReference type="InterPro" id="IPR012907">
    <property type="entry name" value="Peptidase_S11_C"/>
</dbReference>
<comment type="catalytic activity">
    <reaction evidence="12">
        <text>Preferential cleavage: (Ac)2-L-Lys-D-Ala-|-D-Ala. Also transpeptidation of peptidyl-alanyl moieties that are N-acyl substituents of D-alanine.</text>
        <dbReference type="EC" id="3.4.16.4"/>
    </reaction>
</comment>
<evidence type="ECO:0000313" key="18">
    <source>
        <dbReference type="EMBL" id="RIW27400.1"/>
    </source>
</evidence>